<keyword evidence="9" id="KW-0285">Flavoprotein</keyword>
<keyword evidence="8" id="KW-0500">Molybdenum</keyword>
<feature type="region of interest" description="Disordered" evidence="13">
    <location>
        <begin position="1"/>
        <end position="83"/>
    </location>
</feature>
<comment type="similarity">
    <text evidence="6">Belongs to the nitrate reductase family.</text>
</comment>
<evidence type="ECO:0000256" key="9">
    <source>
        <dbReference type="ARBA" id="ARBA00022630"/>
    </source>
</evidence>
<dbReference type="InterPro" id="IPR017927">
    <property type="entry name" value="FAD-bd_FR_type"/>
</dbReference>
<dbReference type="InterPro" id="IPR017938">
    <property type="entry name" value="Riboflavin_synthase-like_b-brl"/>
</dbReference>
<dbReference type="HOGENOM" id="CLU_034418_1_0_1"/>
<dbReference type="PANTHER" id="PTHR47240">
    <property type="entry name" value="CHROMO DOMAIN-CONTAINING PROTEIN LHP1"/>
    <property type="match status" value="1"/>
</dbReference>
<keyword evidence="11" id="KW-0560">Oxidoreductase</keyword>
<comment type="similarity">
    <text evidence="5">Belongs to the remorin family.</text>
</comment>
<dbReference type="InterPro" id="IPR005516">
    <property type="entry name" value="Remorin_C"/>
</dbReference>
<evidence type="ECO:0000313" key="15">
    <source>
        <dbReference type="EMBL" id="EAZ15655.1"/>
    </source>
</evidence>
<evidence type="ECO:0000256" key="3">
    <source>
        <dbReference type="ARBA" id="ARBA00001974"/>
    </source>
</evidence>
<feature type="region of interest" description="Disordered" evidence="13">
    <location>
        <begin position="992"/>
        <end position="1090"/>
    </location>
</feature>
<dbReference type="Gene3D" id="2.40.30.10">
    <property type="entry name" value="Translation factors"/>
    <property type="match status" value="1"/>
</dbReference>
<keyword evidence="10" id="KW-0274">FAD</keyword>
<evidence type="ECO:0000256" key="5">
    <source>
        <dbReference type="ARBA" id="ARBA00005711"/>
    </source>
</evidence>
<dbReference type="InterPro" id="IPR023780">
    <property type="entry name" value="Chromo_domain"/>
</dbReference>
<dbReference type="PANTHER" id="PTHR47240:SF2">
    <property type="entry name" value="CHROMO DOMAIN-CONTAINING PROTEIN LHP1"/>
    <property type="match status" value="1"/>
</dbReference>
<evidence type="ECO:0000256" key="1">
    <source>
        <dbReference type="ARBA" id="ARBA00001924"/>
    </source>
</evidence>
<evidence type="ECO:0000256" key="8">
    <source>
        <dbReference type="ARBA" id="ARBA00022505"/>
    </source>
</evidence>
<feature type="region of interest" description="Disordered" evidence="13">
    <location>
        <begin position="325"/>
        <end position="370"/>
    </location>
</feature>
<comment type="cofactor">
    <cofactor evidence="1">
        <name>Mo-molybdopterin</name>
        <dbReference type="ChEBI" id="CHEBI:71302"/>
    </cofactor>
</comment>
<dbReference type="GO" id="GO:0042128">
    <property type="term" value="P:nitrate assimilation"/>
    <property type="evidence" value="ECO:0007669"/>
    <property type="project" value="UniProtKB-KW"/>
</dbReference>
<feature type="region of interest" description="Disordered" evidence="13">
    <location>
        <begin position="880"/>
        <end position="936"/>
    </location>
</feature>
<dbReference type="CDD" id="cd06183">
    <property type="entry name" value="cyt_b5_reduct_like"/>
    <property type="match status" value="1"/>
</dbReference>
<comment type="cofactor">
    <cofactor evidence="3">
        <name>FAD</name>
        <dbReference type="ChEBI" id="CHEBI:57692"/>
    </cofactor>
</comment>
<gene>
    <name evidence="15" type="ORF">OsJ_31068</name>
</gene>
<comment type="subunit">
    <text evidence="7">Homodimer.</text>
</comment>
<dbReference type="SUPFAM" id="SSF63380">
    <property type="entry name" value="Riboflavin synthase domain-like"/>
    <property type="match status" value="1"/>
</dbReference>
<evidence type="ECO:0000256" key="4">
    <source>
        <dbReference type="ARBA" id="ARBA00003838"/>
    </source>
</evidence>
<feature type="compositionally biased region" description="Acidic residues" evidence="13">
    <location>
        <begin position="10"/>
        <end position="81"/>
    </location>
</feature>
<sequence length="1197" mass="131608">MARGKNHPDGEEEEAPAAAGEEEAPVEMDEEGEMEEEEEEEQGEGEGEERDEGEEEEEWEDAEEVEGGEESEQAAAEEEDSPLVVVEARGPGACGEWLPAKAGEGVLQDRGHPQPQHPQGEAPVPCQMQVRVDVDHVVKVPRLRMAVDTHIAIFGTIHLYEFSYEDQEQDCVQKKQQYGRRGWPESANTWEPLENLSACSDIIDAFEMRLQSPRPGRKRKRKITTTPVAGSNPSHGKRGRPRLDAKSHTRAPAPEPKQLPCRTSCRRATNCSSKTVAGLDASGSVVRNQLAQNIVQEGSSSVISRTPCQELPLSIRLTDQQNEHHLVNGSSNSENLVKVPPSQGGQVTGAKKRKSGNVRRFEQNKPTQGQGECGALVVAEDVGSTEGETGDKKKTEGCPNRVHITKIIKPVRFAAAVNNDVQQVSITFKALRSDGQEVMVDDKELKANNPLLFDAIHSDKAKALLDTYRIGELITTGSGYSSDNSVHGASNLSQLAPIREAIKAPAPIALSSPGDKVPCQLIDKKELSRDVRLFRFALPSFDQVLGLPVGKHILICASIEGKLCMRAYTPTSMVDEVGHFDLFIKVYFKNEHPKFPNGGLMTQYLDLLPVGAYIDVKGPLDHVEYTGRGEFVINDKPQNARAPAGGRRGDAGGGALRWAAARHSCGSGRGTRGWRCRRPRRRRRLRRNGNTISTVVQSVLISRQRRRRTCRGTRRNQLRGGSGVLLPPVLRVDRVGSTAARGCSGDWRGEEEGASFFVGRATMAASISPVVISIGRPCSAGVPPGAPRRRGGRGGDGLPLPPATASMTETPLKAREELGVDGSDFLVQEQEDQGGNQTIRMQPQQGRFFGREEMSNGVEYDAAYAATVAAVAYAIAAKEEEKQATEETRVKKKLTSEKKPVANDEPSTTPTLKLPPNRQGILKRPRQTEGSRITRRFSGKEIVPDEEDDGLEANVSVRRPVRTAQKIPEGGISGQNMVGKVLDSVPSIRKAPSFAKPLPEKKGSMKFEQEQAIPTVPPNVRPTALFPREKKESKKFDQDQAIPRVPPDVRPTASFSREKKESKKFEQDKANQMPSLASAPTSSYSSEAEAMADTWEKEKMAKIKKQYNMTMDTIVEWEAEKKAKAKRQMELKEGDNSERKREKALEEYNDEITRINKVAAASRLTAEEKRRSAERKVREKAERIRVTGKLPGACGCF</sequence>
<evidence type="ECO:0000256" key="11">
    <source>
        <dbReference type="ARBA" id="ARBA00023002"/>
    </source>
</evidence>
<evidence type="ECO:0000256" key="10">
    <source>
        <dbReference type="ARBA" id="ARBA00022827"/>
    </source>
</evidence>
<dbReference type="Gene3D" id="2.40.50.40">
    <property type="match status" value="1"/>
</dbReference>
<protein>
    <recommendedName>
        <fullName evidence="14">FAD-binding FR-type domain-containing protein</fullName>
    </recommendedName>
</protein>
<comment type="cofactor">
    <cofactor evidence="2">
        <name>heme</name>
        <dbReference type="ChEBI" id="CHEBI:30413"/>
    </cofactor>
</comment>
<evidence type="ECO:0000256" key="12">
    <source>
        <dbReference type="ARBA" id="ARBA00023063"/>
    </source>
</evidence>
<feature type="compositionally biased region" description="Polar residues" evidence="13">
    <location>
        <begin position="224"/>
        <end position="234"/>
    </location>
</feature>
<feature type="compositionally biased region" description="Basic and acidic residues" evidence="13">
    <location>
        <begin position="998"/>
        <end position="1009"/>
    </location>
</feature>
<dbReference type="GO" id="GO:0008940">
    <property type="term" value="F:nitrate reductase activity"/>
    <property type="evidence" value="ECO:0007669"/>
    <property type="project" value="UniProtKB-ARBA"/>
</dbReference>
<reference evidence="15" key="2">
    <citation type="submission" date="2008-12" db="EMBL/GenBank/DDBJ databases">
        <title>Improved gene annotation of the rice (Oryza sativa) genomes.</title>
        <authorList>
            <person name="Wang J."/>
            <person name="Li R."/>
            <person name="Fan W."/>
            <person name="Huang Q."/>
            <person name="Zhang J."/>
            <person name="Zhou Y."/>
            <person name="Hu Y."/>
            <person name="Zi S."/>
            <person name="Li J."/>
            <person name="Ni P."/>
            <person name="Zheng H."/>
            <person name="Zhang Y."/>
            <person name="Zhao M."/>
            <person name="Hao Q."/>
            <person name="McDermott J."/>
            <person name="Samudrala R."/>
            <person name="Kristiansen K."/>
            <person name="Wong G.K.-S."/>
        </authorList>
    </citation>
    <scope>NUCLEOTIDE SEQUENCE</scope>
</reference>
<dbReference type="AlphaFoldDB" id="A3C3J2"/>
<comment type="function">
    <text evidence="4">Nitrate reductase is a key enzyme involved in the first step of nitrate assimilation in plants, fungi and bacteria.</text>
</comment>
<feature type="region of interest" description="Disordered" evidence="13">
    <location>
        <begin position="209"/>
        <end position="261"/>
    </location>
</feature>
<evidence type="ECO:0000256" key="13">
    <source>
        <dbReference type="SAM" id="MobiDB-lite"/>
    </source>
</evidence>
<dbReference type="Proteomes" id="UP000007752">
    <property type="component" value="Chromosome 10"/>
</dbReference>
<evidence type="ECO:0000259" key="14">
    <source>
        <dbReference type="PROSITE" id="PS51384"/>
    </source>
</evidence>
<accession>A3C3J2</accession>
<proteinExistence type="inferred from homology"/>
<evidence type="ECO:0000256" key="7">
    <source>
        <dbReference type="ARBA" id="ARBA00011738"/>
    </source>
</evidence>
<feature type="region of interest" description="Disordered" evidence="13">
    <location>
        <begin position="780"/>
        <end position="806"/>
    </location>
</feature>
<feature type="compositionally biased region" description="Basic and acidic residues" evidence="13">
    <location>
        <begin position="880"/>
        <end position="902"/>
    </location>
</feature>
<feature type="compositionally biased region" description="Basic and acidic residues" evidence="13">
    <location>
        <begin position="1056"/>
        <end position="1069"/>
    </location>
</feature>
<evidence type="ECO:0000256" key="6">
    <source>
        <dbReference type="ARBA" id="ARBA00006253"/>
    </source>
</evidence>
<dbReference type="PRINTS" id="PR00406">
    <property type="entry name" value="CYTB5RDTASE"/>
</dbReference>
<dbReference type="Pfam" id="PF00970">
    <property type="entry name" value="FAD_binding_6"/>
    <property type="match status" value="1"/>
</dbReference>
<dbReference type="GO" id="GO:0031507">
    <property type="term" value="P:heterochromatin formation"/>
    <property type="evidence" value="ECO:0007669"/>
    <property type="project" value="InterPro"/>
</dbReference>
<feature type="compositionally biased region" description="Low complexity" evidence="13">
    <location>
        <begin position="1074"/>
        <end position="1089"/>
    </location>
</feature>
<reference evidence="15" key="1">
    <citation type="journal article" date="2005" name="PLoS Biol.">
        <title>The genomes of Oryza sativa: a history of duplications.</title>
        <authorList>
            <person name="Yu J."/>
            <person name="Wang J."/>
            <person name="Lin W."/>
            <person name="Li S."/>
            <person name="Li H."/>
            <person name="Zhou J."/>
            <person name="Ni P."/>
            <person name="Dong W."/>
            <person name="Hu S."/>
            <person name="Zeng C."/>
            <person name="Zhang J."/>
            <person name="Zhang Y."/>
            <person name="Li R."/>
            <person name="Xu Z."/>
            <person name="Li S."/>
            <person name="Li X."/>
            <person name="Zheng H."/>
            <person name="Cong L."/>
            <person name="Lin L."/>
            <person name="Yin J."/>
            <person name="Geng J."/>
            <person name="Li G."/>
            <person name="Shi J."/>
            <person name="Liu J."/>
            <person name="Lv H."/>
            <person name="Li J."/>
            <person name="Wang J."/>
            <person name="Deng Y."/>
            <person name="Ran L."/>
            <person name="Shi X."/>
            <person name="Wang X."/>
            <person name="Wu Q."/>
            <person name="Li C."/>
            <person name="Ren X."/>
            <person name="Wang J."/>
            <person name="Wang X."/>
            <person name="Li D."/>
            <person name="Liu D."/>
            <person name="Zhang X."/>
            <person name="Ji Z."/>
            <person name="Zhao W."/>
            <person name="Sun Y."/>
            <person name="Zhang Z."/>
            <person name="Bao J."/>
            <person name="Han Y."/>
            <person name="Dong L."/>
            <person name="Ji J."/>
            <person name="Chen P."/>
            <person name="Wu S."/>
            <person name="Liu J."/>
            <person name="Xiao Y."/>
            <person name="Bu D."/>
            <person name="Tan J."/>
            <person name="Yang L."/>
            <person name="Ye C."/>
            <person name="Zhang J."/>
            <person name="Xu J."/>
            <person name="Zhou Y."/>
            <person name="Yu Y."/>
            <person name="Zhang B."/>
            <person name="Zhuang S."/>
            <person name="Wei H."/>
            <person name="Liu B."/>
            <person name="Lei M."/>
            <person name="Yu H."/>
            <person name="Li Y."/>
            <person name="Xu H."/>
            <person name="Wei S."/>
            <person name="He X."/>
            <person name="Fang L."/>
            <person name="Zhang Z."/>
            <person name="Zhang Y."/>
            <person name="Huang X."/>
            <person name="Su Z."/>
            <person name="Tong W."/>
            <person name="Li J."/>
            <person name="Tong Z."/>
            <person name="Li S."/>
            <person name="Ye J."/>
            <person name="Wang L."/>
            <person name="Fang L."/>
            <person name="Lei T."/>
            <person name="Chen C."/>
            <person name="Chen H."/>
            <person name="Xu Z."/>
            <person name="Li H."/>
            <person name="Huang H."/>
            <person name="Zhang F."/>
            <person name="Xu H."/>
            <person name="Li N."/>
            <person name="Zhao C."/>
            <person name="Li S."/>
            <person name="Dong L."/>
            <person name="Huang Y."/>
            <person name="Li L."/>
            <person name="Xi Y."/>
            <person name="Qi Q."/>
            <person name="Li W."/>
            <person name="Zhang B."/>
            <person name="Hu W."/>
            <person name="Zhang Y."/>
            <person name="Tian X."/>
            <person name="Jiao Y."/>
            <person name="Liang X."/>
            <person name="Jin J."/>
            <person name="Gao L."/>
            <person name="Zheng W."/>
            <person name="Hao B."/>
            <person name="Liu S."/>
            <person name="Wang W."/>
            <person name="Yuan L."/>
            <person name="Cao M."/>
            <person name="McDermott J."/>
            <person name="Samudrala R."/>
            <person name="Wang J."/>
            <person name="Wong G.K."/>
            <person name="Yang H."/>
        </authorList>
    </citation>
    <scope>NUCLEOTIDE SEQUENCE [LARGE SCALE GENOMIC DNA]</scope>
</reference>
<organism evidence="15">
    <name type="scientific">Oryza sativa subsp. japonica</name>
    <name type="common">Rice</name>
    <dbReference type="NCBI Taxonomy" id="39947"/>
    <lineage>
        <taxon>Eukaryota</taxon>
        <taxon>Viridiplantae</taxon>
        <taxon>Streptophyta</taxon>
        <taxon>Embryophyta</taxon>
        <taxon>Tracheophyta</taxon>
        <taxon>Spermatophyta</taxon>
        <taxon>Magnoliopsida</taxon>
        <taxon>Liliopsida</taxon>
        <taxon>Poales</taxon>
        <taxon>Poaceae</taxon>
        <taxon>BOP clade</taxon>
        <taxon>Oryzoideae</taxon>
        <taxon>Oryzeae</taxon>
        <taxon>Oryzinae</taxon>
        <taxon>Oryza</taxon>
        <taxon>Oryza sativa</taxon>
    </lineage>
</organism>
<keyword evidence="12" id="KW-0534">Nitrate assimilation</keyword>
<dbReference type="EMBL" id="CM000147">
    <property type="protein sequence ID" value="EAZ15655.1"/>
    <property type="molecule type" value="Genomic_DNA"/>
</dbReference>
<feature type="compositionally biased region" description="Basic and acidic residues" evidence="13">
    <location>
        <begin position="1027"/>
        <end position="1038"/>
    </location>
</feature>
<dbReference type="Pfam" id="PF00385">
    <property type="entry name" value="Chromo"/>
    <property type="match status" value="1"/>
</dbReference>
<feature type="domain" description="FAD-binding FR-type" evidence="14">
    <location>
        <begin position="514"/>
        <end position="626"/>
    </location>
</feature>
<evidence type="ECO:0000256" key="2">
    <source>
        <dbReference type="ARBA" id="ARBA00001971"/>
    </source>
</evidence>
<dbReference type="InterPro" id="IPR044251">
    <property type="entry name" value="LHP1-like"/>
</dbReference>
<dbReference type="PROSITE" id="PS51384">
    <property type="entry name" value="FAD_FR"/>
    <property type="match status" value="1"/>
</dbReference>
<dbReference type="Pfam" id="PF03763">
    <property type="entry name" value="Remorin_C"/>
    <property type="match status" value="1"/>
</dbReference>
<name>A3C3J2_ORYSJ</name>
<dbReference type="InterPro" id="IPR008333">
    <property type="entry name" value="Cbr1-like_FAD-bd_dom"/>
</dbReference>
<dbReference type="CDD" id="cd00024">
    <property type="entry name" value="CD_CSD"/>
    <property type="match status" value="1"/>
</dbReference>
<dbReference type="FunFam" id="2.40.30.10:FF:000021">
    <property type="entry name" value="NADH-cytochrome b5 reductase"/>
    <property type="match status" value="1"/>
</dbReference>